<organism evidence="8 9">
    <name type="scientific">Candida tropicalis (strain ATCC MYA-3404 / T1)</name>
    <name type="common">Yeast</name>
    <dbReference type="NCBI Taxonomy" id="294747"/>
    <lineage>
        <taxon>Eukaryota</taxon>
        <taxon>Fungi</taxon>
        <taxon>Dikarya</taxon>
        <taxon>Ascomycota</taxon>
        <taxon>Saccharomycotina</taxon>
        <taxon>Pichiomycetes</taxon>
        <taxon>Debaryomycetaceae</taxon>
        <taxon>Candida/Lodderomyces clade</taxon>
        <taxon>Candida</taxon>
    </lineage>
</organism>
<evidence type="ECO:0000256" key="2">
    <source>
        <dbReference type="ARBA" id="ARBA00023125"/>
    </source>
</evidence>
<evidence type="ECO:0000256" key="5">
    <source>
        <dbReference type="SAM" id="MobiDB-lite"/>
    </source>
</evidence>
<keyword evidence="3" id="KW-0804">Transcription</keyword>
<feature type="region of interest" description="Disordered" evidence="5">
    <location>
        <begin position="169"/>
        <end position="245"/>
    </location>
</feature>
<dbReference type="RefSeq" id="XP_002549984.1">
    <property type="nucleotide sequence ID" value="XM_002549938.1"/>
</dbReference>
<keyword evidence="6" id="KW-1133">Transmembrane helix</keyword>
<dbReference type="Proteomes" id="UP000002037">
    <property type="component" value="Unassembled WGS sequence"/>
</dbReference>
<reference evidence="8 9" key="1">
    <citation type="journal article" date="2009" name="Nature">
        <title>Evolution of pathogenicity and sexual reproduction in eight Candida genomes.</title>
        <authorList>
            <person name="Butler G."/>
            <person name="Rasmussen M.D."/>
            <person name="Lin M.F."/>
            <person name="Santos M.A."/>
            <person name="Sakthikumar S."/>
            <person name="Munro C.A."/>
            <person name="Rheinbay E."/>
            <person name="Grabherr M."/>
            <person name="Forche A."/>
            <person name="Reedy J.L."/>
            <person name="Agrafioti I."/>
            <person name="Arnaud M.B."/>
            <person name="Bates S."/>
            <person name="Brown A.J."/>
            <person name="Brunke S."/>
            <person name="Costanzo M.C."/>
            <person name="Fitzpatrick D.A."/>
            <person name="de Groot P.W."/>
            <person name="Harris D."/>
            <person name="Hoyer L.L."/>
            <person name="Hube B."/>
            <person name="Klis F.M."/>
            <person name="Kodira C."/>
            <person name="Lennard N."/>
            <person name="Logue M.E."/>
            <person name="Martin R."/>
            <person name="Neiman A.M."/>
            <person name="Nikolaou E."/>
            <person name="Quail M.A."/>
            <person name="Quinn J."/>
            <person name="Santos M.C."/>
            <person name="Schmitzberger F.F."/>
            <person name="Sherlock G."/>
            <person name="Shah P."/>
            <person name="Silverstein K.A."/>
            <person name="Skrzypek M.S."/>
            <person name="Soll D."/>
            <person name="Staggs R."/>
            <person name="Stansfield I."/>
            <person name="Stumpf M.P."/>
            <person name="Sudbery P.E."/>
            <person name="Srikantha T."/>
            <person name="Zeng Q."/>
            <person name="Berman J."/>
            <person name="Berriman M."/>
            <person name="Heitman J."/>
            <person name="Gow N.A."/>
            <person name="Lorenz M.C."/>
            <person name="Birren B.W."/>
            <person name="Kellis M."/>
            <person name="Cuomo C.A."/>
        </authorList>
    </citation>
    <scope>NUCLEOTIDE SEQUENCE [LARGE SCALE GENOMIC DNA]</scope>
    <source>
        <strain evidence="9">ATCC MYA-3404 / T1</strain>
    </source>
</reference>
<dbReference type="PROSITE" id="PS00036">
    <property type="entry name" value="BZIP_BASIC"/>
    <property type="match status" value="1"/>
</dbReference>
<dbReference type="KEGG" id="ctp:CTRG_04281"/>
<dbReference type="InterPro" id="IPR000837">
    <property type="entry name" value="AP-1"/>
</dbReference>
<dbReference type="Gene3D" id="1.20.5.170">
    <property type="match status" value="1"/>
</dbReference>
<accession>C5MDY9</accession>
<dbReference type="VEuPathDB" id="FungiDB:CTRG_04281"/>
<dbReference type="Pfam" id="PF00170">
    <property type="entry name" value="bZIP_1"/>
    <property type="match status" value="1"/>
</dbReference>
<dbReference type="EMBL" id="GG692400">
    <property type="protein sequence ID" value="EER31499.1"/>
    <property type="molecule type" value="Genomic_DNA"/>
</dbReference>
<feature type="compositionally biased region" description="Low complexity" evidence="5">
    <location>
        <begin position="227"/>
        <end position="238"/>
    </location>
</feature>
<dbReference type="SUPFAM" id="SSF57959">
    <property type="entry name" value="Leucine zipper domain"/>
    <property type="match status" value="1"/>
</dbReference>
<sequence length="344" mass="39367">MSICGESIHCLVNVQGVKLFALFPVILMVFLLFFFFFFLFYHRFFFFSLYTIKTTPLLVFNTTTQMNFPPPVDQPSLFSDQQVPMRDEQTLAAELEKTKIENFPYHNPFDVNSYPITNPPLFDSTMMVPYTTADGVPRRRRISISNGQIGQIINHEAFFEDEKNAEFSVELDSRPQSSFDDAIQSSFSPTQPAGQMSQQAQLPTMTPSDPLAQQQSVAPAAPPPPTQQQQQQQQSTVAGVPPPNHQLLYNNEVIYNPNDGPIPGTAAWKRERLLERNRIAASKCRQRKKQAQLQLQDSMVKMEQELQQKDAKIKQLESTIELYKVTIRRSIKEGNLEKLEDLVW</sequence>
<evidence type="ECO:0000256" key="3">
    <source>
        <dbReference type="ARBA" id="ARBA00023163"/>
    </source>
</evidence>
<keyword evidence="2" id="KW-0238">DNA-binding</keyword>
<keyword evidence="6" id="KW-0812">Transmembrane</keyword>
<dbReference type="AlphaFoldDB" id="C5MDY9"/>
<feature type="domain" description="BZIP" evidence="7">
    <location>
        <begin position="269"/>
        <end position="330"/>
    </location>
</feature>
<feature type="compositionally biased region" description="Polar residues" evidence="5">
    <location>
        <begin position="174"/>
        <end position="207"/>
    </location>
</feature>
<dbReference type="GO" id="GO:0000981">
    <property type="term" value="F:DNA-binding transcription factor activity, RNA polymerase II-specific"/>
    <property type="evidence" value="ECO:0007669"/>
    <property type="project" value="TreeGrafter"/>
</dbReference>
<dbReference type="HOGENOM" id="CLU_080216_0_0_1"/>
<dbReference type="PANTHER" id="PTHR23351:SF24">
    <property type="entry name" value="ACTIVATING TRANSCRIPTION FACTOR 3-RELATED"/>
    <property type="match status" value="1"/>
</dbReference>
<dbReference type="PANTHER" id="PTHR23351">
    <property type="entry name" value="FOS TRANSCRIPTION FACTOR-RELATED"/>
    <property type="match status" value="1"/>
</dbReference>
<evidence type="ECO:0000259" key="7">
    <source>
        <dbReference type="PROSITE" id="PS50217"/>
    </source>
</evidence>
<name>C5MDY9_CANTT</name>
<keyword evidence="6" id="KW-0472">Membrane</keyword>
<dbReference type="PROSITE" id="PS50217">
    <property type="entry name" value="BZIP"/>
    <property type="match status" value="1"/>
</dbReference>
<evidence type="ECO:0000256" key="4">
    <source>
        <dbReference type="SAM" id="Coils"/>
    </source>
</evidence>
<feature type="transmembrane region" description="Helical" evidence="6">
    <location>
        <begin position="20"/>
        <end position="41"/>
    </location>
</feature>
<dbReference type="OrthoDB" id="295274at2759"/>
<dbReference type="GO" id="GO:0000978">
    <property type="term" value="F:RNA polymerase II cis-regulatory region sequence-specific DNA binding"/>
    <property type="evidence" value="ECO:0007669"/>
    <property type="project" value="TreeGrafter"/>
</dbReference>
<evidence type="ECO:0000313" key="8">
    <source>
        <dbReference type="EMBL" id="EER31499.1"/>
    </source>
</evidence>
<protein>
    <submittedName>
        <fullName evidence="8">Diphosphomevalonate decarboxylase</fullName>
    </submittedName>
</protein>
<evidence type="ECO:0000256" key="1">
    <source>
        <dbReference type="ARBA" id="ARBA00023015"/>
    </source>
</evidence>
<evidence type="ECO:0000313" key="9">
    <source>
        <dbReference type="Proteomes" id="UP000002037"/>
    </source>
</evidence>
<dbReference type="STRING" id="294747.C5MDY9"/>
<feature type="coiled-coil region" evidence="4">
    <location>
        <begin position="288"/>
        <end position="326"/>
    </location>
</feature>
<dbReference type="eggNOG" id="KOG1414">
    <property type="taxonomic scope" value="Eukaryota"/>
</dbReference>
<dbReference type="GeneID" id="8298833"/>
<dbReference type="InterPro" id="IPR046347">
    <property type="entry name" value="bZIP_sf"/>
</dbReference>
<keyword evidence="9" id="KW-1185">Reference proteome</keyword>
<dbReference type="InterPro" id="IPR004827">
    <property type="entry name" value="bZIP"/>
</dbReference>
<dbReference type="SMART" id="SM00338">
    <property type="entry name" value="BRLZ"/>
    <property type="match status" value="1"/>
</dbReference>
<gene>
    <name evidence="8" type="ORF">CTRG_04281</name>
</gene>
<evidence type="ECO:0000256" key="6">
    <source>
        <dbReference type="SAM" id="Phobius"/>
    </source>
</evidence>
<proteinExistence type="predicted"/>
<dbReference type="CDD" id="cd14687">
    <property type="entry name" value="bZIP_ATF2"/>
    <property type="match status" value="1"/>
</dbReference>
<keyword evidence="1" id="KW-0805">Transcription regulation</keyword>
<keyword evidence="4" id="KW-0175">Coiled coil</keyword>
<dbReference type="GO" id="GO:0005634">
    <property type="term" value="C:nucleus"/>
    <property type="evidence" value="ECO:0007669"/>
    <property type="project" value="TreeGrafter"/>
</dbReference>